<evidence type="ECO:0000256" key="2">
    <source>
        <dbReference type="ARBA" id="ARBA00022535"/>
    </source>
</evidence>
<feature type="transmembrane region" description="Helical" evidence="10">
    <location>
        <begin position="754"/>
        <end position="774"/>
    </location>
</feature>
<reference evidence="13 14" key="1">
    <citation type="journal article" date="2021" name="Sci. Rep.">
        <title>The genome of the diatom Chaetoceros tenuissimus carries an ancient integrated fragment of an extant virus.</title>
        <authorList>
            <person name="Hongo Y."/>
            <person name="Kimura K."/>
            <person name="Takaki Y."/>
            <person name="Yoshida Y."/>
            <person name="Baba S."/>
            <person name="Kobayashi G."/>
            <person name="Nagasaki K."/>
            <person name="Hano T."/>
            <person name="Tomaru Y."/>
        </authorList>
    </citation>
    <scope>NUCLEOTIDE SEQUENCE [LARGE SCALE GENOMIC DNA]</scope>
    <source>
        <strain evidence="13 14">NIES-3715</strain>
    </source>
</reference>
<dbReference type="InterPro" id="IPR003607">
    <property type="entry name" value="HD/PDEase_dom"/>
</dbReference>
<dbReference type="CDD" id="cd07302">
    <property type="entry name" value="CHD"/>
    <property type="match status" value="1"/>
</dbReference>
<evidence type="ECO:0000256" key="5">
    <source>
        <dbReference type="ARBA" id="ARBA00023136"/>
    </source>
</evidence>
<dbReference type="InterPro" id="IPR029787">
    <property type="entry name" value="Nucleotide_cyclase"/>
</dbReference>
<dbReference type="GO" id="GO:0004114">
    <property type="term" value="F:3',5'-cyclic-nucleotide phosphodiesterase activity"/>
    <property type="evidence" value="ECO:0007669"/>
    <property type="project" value="InterPro"/>
</dbReference>
<dbReference type="PROSITE" id="PS50125">
    <property type="entry name" value="GUANYLATE_CYCLASE_2"/>
    <property type="match status" value="1"/>
</dbReference>
<accession>A0AAD3H6W9</accession>
<name>A0AAD3H6W9_9STRA</name>
<evidence type="ECO:0000313" key="14">
    <source>
        <dbReference type="Proteomes" id="UP001054902"/>
    </source>
</evidence>
<organism evidence="13 14">
    <name type="scientific">Chaetoceros tenuissimus</name>
    <dbReference type="NCBI Taxonomy" id="426638"/>
    <lineage>
        <taxon>Eukaryota</taxon>
        <taxon>Sar</taxon>
        <taxon>Stramenopiles</taxon>
        <taxon>Ochrophyta</taxon>
        <taxon>Bacillariophyta</taxon>
        <taxon>Coscinodiscophyceae</taxon>
        <taxon>Chaetocerotophycidae</taxon>
        <taxon>Chaetocerotales</taxon>
        <taxon>Chaetocerotaceae</taxon>
        <taxon>Chaetoceros</taxon>
    </lineage>
</organism>
<dbReference type="InterPro" id="IPR029016">
    <property type="entry name" value="GAF-like_dom_sf"/>
</dbReference>
<dbReference type="GO" id="GO:0035556">
    <property type="term" value="P:intracellular signal transduction"/>
    <property type="evidence" value="ECO:0007669"/>
    <property type="project" value="InterPro"/>
</dbReference>
<dbReference type="InterPro" id="IPR002073">
    <property type="entry name" value="PDEase_catalytic_dom"/>
</dbReference>
<feature type="binding site" evidence="8">
    <location>
        <position position="382"/>
    </location>
    <ligand>
        <name>Zn(2+)</name>
        <dbReference type="ChEBI" id="CHEBI:29105"/>
        <label>2</label>
    </ligand>
</feature>
<evidence type="ECO:0000256" key="6">
    <source>
        <dbReference type="PIRSR" id="PIRSR623088-1"/>
    </source>
</evidence>
<dbReference type="Proteomes" id="UP001054902">
    <property type="component" value="Unassembled WGS sequence"/>
</dbReference>
<dbReference type="SUPFAM" id="SSF109604">
    <property type="entry name" value="HD-domain/PDEase-like"/>
    <property type="match status" value="1"/>
</dbReference>
<evidence type="ECO:0000256" key="8">
    <source>
        <dbReference type="PIRSR" id="PIRSR623088-3"/>
    </source>
</evidence>
<keyword evidence="4 10" id="KW-1133">Transmembrane helix</keyword>
<protein>
    <recommendedName>
        <fullName evidence="9">Phosphodiesterase</fullName>
        <ecNumber evidence="9">3.1.4.-</ecNumber>
    </recommendedName>
</protein>
<dbReference type="GO" id="GO:0046872">
    <property type="term" value="F:metal ion binding"/>
    <property type="evidence" value="ECO:0007669"/>
    <property type="project" value="UniProtKB-KW"/>
</dbReference>
<proteinExistence type="inferred from homology"/>
<feature type="binding site" evidence="8">
    <location>
        <position position="345"/>
    </location>
    <ligand>
        <name>Zn(2+)</name>
        <dbReference type="ChEBI" id="CHEBI:29105"/>
        <label>1</label>
    </ligand>
</feature>
<feature type="active site" description="Proton donor" evidence="6">
    <location>
        <position position="341"/>
    </location>
</feature>
<comment type="subcellular location">
    <subcellularLocation>
        <location evidence="1">Membrane</location>
        <topology evidence="1">Multi-pass membrane protein</topology>
    </subcellularLocation>
</comment>
<comment type="caution">
    <text evidence="13">The sequence shown here is derived from an EMBL/GenBank/DDBJ whole genome shotgun (WGS) entry which is preliminary data.</text>
</comment>
<evidence type="ECO:0000259" key="11">
    <source>
        <dbReference type="PROSITE" id="PS50125"/>
    </source>
</evidence>
<feature type="binding site" evidence="7">
    <location>
        <position position="538"/>
    </location>
    <ligand>
        <name>AMP</name>
        <dbReference type="ChEBI" id="CHEBI:456215"/>
    </ligand>
</feature>
<dbReference type="InterPro" id="IPR003018">
    <property type="entry name" value="GAF"/>
</dbReference>
<feature type="transmembrane region" description="Helical" evidence="10">
    <location>
        <begin position="958"/>
        <end position="979"/>
    </location>
</feature>
<evidence type="ECO:0000259" key="12">
    <source>
        <dbReference type="PROSITE" id="PS51845"/>
    </source>
</evidence>
<evidence type="ECO:0000313" key="13">
    <source>
        <dbReference type="EMBL" id="GFH52159.1"/>
    </source>
</evidence>
<dbReference type="SUPFAM" id="SSF55781">
    <property type="entry name" value="GAF domain-like"/>
    <property type="match status" value="1"/>
</dbReference>
<gene>
    <name evidence="13" type="ORF">CTEN210_08635</name>
</gene>
<feature type="binding site" evidence="7">
    <location>
        <begin position="341"/>
        <end position="345"/>
    </location>
    <ligand>
        <name>AMP</name>
        <dbReference type="ChEBI" id="CHEBI:456215"/>
    </ligand>
</feature>
<feature type="binding site" evidence="7">
    <location>
        <position position="487"/>
    </location>
    <ligand>
        <name>AMP</name>
        <dbReference type="ChEBI" id="CHEBI:456215"/>
    </ligand>
</feature>
<comment type="similarity">
    <text evidence="9">Belongs to the cyclic nucleotide phosphodiesterase family.</text>
</comment>
<dbReference type="PANTHER" id="PTHR43336:SF3">
    <property type="entry name" value="GUANYLATE CYCLASE DOMAIN-CONTAINING PROTEIN"/>
    <property type="match status" value="1"/>
</dbReference>
<dbReference type="EMBL" id="BLLK01000045">
    <property type="protein sequence ID" value="GFH52159.1"/>
    <property type="molecule type" value="Genomic_DNA"/>
</dbReference>
<dbReference type="Pfam" id="PF00211">
    <property type="entry name" value="Guanylate_cyc"/>
    <property type="match status" value="1"/>
</dbReference>
<dbReference type="CDD" id="cd00077">
    <property type="entry name" value="HDc"/>
    <property type="match status" value="1"/>
</dbReference>
<comment type="cofactor">
    <cofactor evidence="9">
        <name>a divalent metal cation</name>
        <dbReference type="ChEBI" id="CHEBI:60240"/>
    </cofactor>
    <text evidence="9">Binds 2 divalent metal cations per subunit. Site 1 may preferentially bind zinc ions, while site 2 has a preference for magnesium and/or manganese ions.</text>
</comment>
<dbReference type="PROSITE" id="PS00126">
    <property type="entry name" value="PDEASE_I_1"/>
    <property type="match status" value="1"/>
</dbReference>
<dbReference type="GO" id="GO:0016020">
    <property type="term" value="C:membrane"/>
    <property type="evidence" value="ECO:0007669"/>
    <property type="project" value="UniProtKB-SubCell"/>
</dbReference>
<dbReference type="Pfam" id="PF00233">
    <property type="entry name" value="PDEase_I"/>
    <property type="match status" value="1"/>
</dbReference>
<dbReference type="InterPro" id="IPR023174">
    <property type="entry name" value="PDEase_CS"/>
</dbReference>
<keyword evidence="8 9" id="KW-0479">Metal-binding</keyword>
<evidence type="ECO:0000256" key="9">
    <source>
        <dbReference type="RuleBase" id="RU363067"/>
    </source>
</evidence>
<feature type="transmembrane region" description="Helical" evidence="10">
    <location>
        <begin position="858"/>
        <end position="877"/>
    </location>
</feature>
<evidence type="ECO:0000256" key="1">
    <source>
        <dbReference type="ARBA" id="ARBA00004141"/>
    </source>
</evidence>
<dbReference type="PROSITE" id="PS51845">
    <property type="entry name" value="PDEASE_I_2"/>
    <property type="match status" value="1"/>
</dbReference>
<keyword evidence="5 10" id="KW-0472">Membrane</keyword>
<dbReference type="InterPro" id="IPR036971">
    <property type="entry name" value="PDEase_catalytic_dom_sf"/>
</dbReference>
<keyword evidence="9" id="KW-0378">Hydrolase</keyword>
<feature type="binding site" evidence="8">
    <location>
        <position position="487"/>
    </location>
    <ligand>
        <name>Zn(2+)</name>
        <dbReference type="ChEBI" id="CHEBI:29105"/>
        <label>1</label>
    </ligand>
</feature>
<keyword evidence="14" id="KW-1185">Reference proteome</keyword>
<dbReference type="SMART" id="SM00471">
    <property type="entry name" value="HDc"/>
    <property type="match status" value="1"/>
</dbReference>
<dbReference type="Gene3D" id="1.20.120.350">
    <property type="entry name" value="Voltage-gated potassium channels. Chain C"/>
    <property type="match status" value="1"/>
</dbReference>
<dbReference type="InterPro" id="IPR027359">
    <property type="entry name" value="Volt_channel_dom_sf"/>
</dbReference>
<feature type="domain" description="PDEase" evidence="12">
    <location>
        <begin position="263"/>
        <end position="582"/>
    </location>
</feature>
<dbReference type="SMART" id="SM00065">
    <property type="entry name" value="GAF"/>
    <property type="match status" value="1"/>
</dbReference>
<evidence type="ECO:0000256" key="4">
    <source>
        <dbReference type="ARBA" id="ARBA00022989"/>
    </source>
</evidence>
<dbReference type="Gene3D" id="3.30.450.40">
    <property type="match status" value="1"/>
</dbReference>
<dbReference type="InterPro" id="IPR023088">
    <property type="entry name" value="PDEase"/>
</dbReference>
<feature type="binding site" evidence="8">
    <location>
        <position position="381"/>
    </location>
    <ligand>
        <name>Zn(2+)</name>
        <dbReference type="ChEBI" id="CHEBI:29105"/>
        <label>1</label>
    </ligand>
</feature>
<keyword evidence="2" id="KW-0140">cGMP</keyword>
<dbReference type="PANTHER" id="PTHR43336">
    <property type="entry name" value="OXYGEN SENSOR HISTIDINE KINASE RESPONSE REGULATOR DEVS/DOSS"/>
    <property type="match status" value="1"/>
</dbReference>
<dbReference type="Pfam" id="PF01590">
    <property type="entry name" value="GAF"/>
    <property type="match status" value="1"/>
</dbReference>
<evidence type="ECO:0000256" key="3">
    <source>
        <dbReference type="ARBA" id="ARBA00022692"/>
    </source>
</evidence>
<dbReference type="Gene3D" id="3.30.70.1230">
    <property type="entry name" value="Nucleotide cyclase"/>
    <property type="match status" value="1"/>
</dbReference>
<dbReference type="GO" id="GO:0009190">
    <property type="term" value="P:cyclic nucleotide biosynthetic process"/>
    <property type="evidence" value="ECO:0007669"/>
    <property type="project" value="InterPro"/>
</dbReference>
<dbReference type="SUPFAM" id="SSF55073">
    <property type="entry name" value="Nucleotide cyclase"/>
    <property type="match status" value="1"/>
</dbReference>
<feature type="binding site" evidence="8">
    <location>
        <position position="382"/>
    </location>
    <ligand>
        <name>Zn(2+)</name>
        <dbReference type="ChEBI" id="CHEBI:29105"/>
        <label>1</label>
    </ligand>
</feature>
<evidence type="ECO:0000256" key="10">
    <source>
        <dbReference type="SAM" id="Phobius"/>
    </source>
</evidence>
<dbReference type="SUPFAM" id="SSF81324">
    <property type="entry name" value="Voltage-gated potassium channels"/>
    <property type="match status" value="1"/>
</dbReference>
<keyword evidence="3 10" id="KW-0812">Transmembrane</keyword>
<feature type="binding site" evidence="7">
    <location>
        <position position="382"/>
    </location>
    <ligand>
        <name>AMP</name>
        <dbReference type="ChEBI" id="CHEBI:456215"/>
    </ligand>
</feature>
<dbReference type="InterPro" id="IPR001054">
    <property type="entry name" value="A/G_cyclase"/>
</dbReference>
<evidence type="ECO:0000256" key="7">
    <source>
        <dbReference type="PIRSR" id="PIRSR623088-2"/>
    </source>
</evidence>
<feature type="domain" description="Guanylate cyclase" evidence="11">
    <location>
        <begin position="1073"/>
        <end position="1226"/>
    </location>
</feature>
<dbReference type="PRINTS" id="PR00387">
    <property type="entry name" value="PDIESTERASE1"/>
</dbReference>
<dbReference type="Gene3D" id="1.10.1300.10">
    <property type="entry name" value="3'5'-cyclic nucleotide phosphodiesterase, catalytic domain"/>
    <property type="match status" value="1"/>
</dbReference>
<sequence length="1390" mass="156520">MSRVLPSFSSNSNIDTKPIRRRSSLVQSILSRNSSSTLDPTKFSELMSNDLASGFEETSFAFREIANKAATIMDCLKCYIFLCDEKEHKLFTLLEDEDGNQVKVMKPVDRGITGFVFSEEKAMKEENASSSKFWCSEIDNLESIVTTNYLGSPLWDSMTGTCLGVLEFRNKESALRFDTADEQMSQIIAFQVGRAIIHHRQQELLDGRAKAINMAYEKSFDGNDSIVINNDLEYMQRERSLSTLSSSSGVSSLRKAMRLKQRSAMSLGSSWKWTPSTNHSTLVERDWSYDVFLQSEEQLVMHAVDIFDERGLFTNFSIPVSVFVNFVKEIKAGYNSSAPYHNHYHAFDVMHVCYLLITRCKADDFLDSFNILSILVGALAHDLGHDGFNNAFHCTTNSELAVIYNGISVLENYSAAYLFRILKKEKCNIFARLSDTDMPKMRSRLIDLILDTDAKNHFMLMTRFKHSIEMKQLPRGLLSSMILHVSDVSNPTRPGTIARKWAYAVQEEFFRQGDKEKELQLATSPFMDREYENLPRMQGAFIDALVNPVFKLLAELLPLVASICIKQMHINRSFWNSMQNQNIITTEKIKNYVEEMRDEVAHDQSTINVKDHGGAIPGIPANAHKENGERGNVRKLSLVPLQNPNLNVDDMEQGAPLDTALDIEVGKISLCRKMMCNAECVSFKTNLKRFLDSGPMQILLLCSTIYALFGNDLNMIFGGKGSDIYFDVLTLFVLIVFLIEIILCVICVKKYSHFFLWLDLIASISLLLEINFLLNIESGSAGSLALAKAGRAAKVGARAGRFAKLLRLLRLIRIAKVLKWMMGYRKKKDENTPDEDDEIGVKMSNVGRHMTESITKKVVLTVLLMLVVFSLLETNHIPDARVIQLNALGLNSDSVLLRDGFLQAFQKNLILLEGAGEKFHDADAYLDLRNTDILTLVSATNEKVQAAFDMSRENRIDAIFSLLTTTIVTILLAVLSLLFSSDAYKIMIRPIEKMKSTVQKLSENPLLHLEKLKQKEEMIGSSETDLLEQTINKMAFLLQVGFGIAGSEIIAKSLSAETGEVDPMIPGLKVEAIFGFCDIRNFTTATEYLKQDVMLFVNKLARITHKHVVDSGGAPNKNIGDAFLLVWKLSTTKDGKRGKLQKHLFDSALSSVLNILEEIKHLGSLADFMHREERSENVDFTCLDNFQIEMGFGLHSGWAIEGSIGSKVKVDASYLSPHVNFASRLESATKLYSIPLLMSDVFVSCLTGSLQSTCRRVDRVVFKGCLEPSTIFHLDIEPFSALVKKPDDYSQLLLATSWSGKEEVEESGLDLTKVLKALESDKSLLQREIYENAFNAYEDGKWGKCKVLLHIWLEKFPGDLLVQSLCRTLISHNFTCPDDWKGYRILHSKD</sequence>
<dbReference type="EC" id="3.1.4.-" evidence="9"/>
<feature type="transmembrane region" description="Helical" evidence="10">
    <location>
        <begin position="724"/>
        <end position="748"/>
    </location>
</feature>